<keyword evidence="1" id="KW-0472">Membrane</keyword>
<protein>
    <submittedName>
        <fullName evidence="2">(California timema) hypothetical protein</fullName>
    </submittedName>
</protein>
<sequence>MLTVIIESCHVRATNCDRAGCFFQEALRQTHHTLVLSEGGPSKSVVRVTVGSMFLLSWKQHRLARVDISSVPLHQSLQALRKFMKRLMDNRYRYYTYIFVSLWKMIIFFGMTILTVYAKDSYQPLAVSKMFTNFKTFFSLRHINVTEIRPVLSGTGLPDLNDVTPASGITEMEAWHMAPIWVFVIHSFSAYLCYIFGKFACKIRIQTVSFAFPINLAVPVTVSLLALVCGLRTADPCVFSGVIPDYLFFNSPDIYNLGAFLTSQVREPCLQWCHTRLSVLQLARHLQTRSIHHQSGTSAIRNYNSFMI</sequence>
<dbReference type="EMBL" id="OE183394">
    <property type="protein sequence ID" value="CAD7575614.1"/>
    <property type="molecule type" value="Genomic_DNA"/>
</dbReference>
<feature type="transmembrane region" description="Helical" evidence="1">
    <location>
        <begin position="208"/>
        <end position="228"/>
    </location>
</feature>
<dbReference type="AlphaFoldDB" id="A0A7R9JAC7"/>
<reference evidence="2" key="1">
    <citation type="submission" date="2020-11" db="EMBL/GenBank/DDBJ databases">
        <authorList>
            <person name="Tran Van P."/>
        </authorList>
    </citation>
    <scope>NUCLEOTIDE SEQUENCE</scope>
</reference>
<feature type="transmembrane region" description="Helical" evidence="1">
    <location>
        <begin position="178"/>
        <end position="196"/>
    </location>
</feature>
<organism evidence="2">
    <name type="scientific">Timema californicum</name>
    <name type="common">California timema</name>
    <name type="synonym">Walking stick</name>
    <dbReference type="NCBI Taxonomy" id="61474"/>
    <lineage>
        <taxon>Eukaryota</taxon>
        <taxon>Metazoa</taxon>
        <taxon>Ecdysozoa</taxon>
        <taxon>Arthropoda</taxon>
        <taxon>Hexapoda</taxon>
        <taxon>Insecta</taxon>
        <taxon>Pterygota</taxon>
        <taxon>Neoptera</taxon>
        <taxon>Polyneoptera</taxon>
        <taxon>Phasmatodea</taxon>
        <taxon>Timematodea</taxon>
        <taxon>Timematoidea</taxon>
        <taxon>Timematidae</taxon>
        <taxon>Timema</taxon>
    </lineage>
</organism>
<gene>
    <name evidence="2" type="ORF">TCMB3V08_LOCUS8202</name>
</gene>
<proteinExistence type="predicted"/>
<keyword evidence="1" id="KW-1133">Transmembrane helix</keyword>
<keyword evidence="1" id="KW-0812">Transmembrane</keyword>
<evidence type="ECO:0000256" key="1">
    <source>
        <dbReference type="SAM" id="Phobius"/>
    </source>
</evidence>
<accession>A0A7R9JAC7</accession>
<evidence type="ECO:0000313" key="2">
    <source>
        <dbReference type="EMBL" id="CAD7575614.1"/>
    </source>
</evidence>
<name>A0A7R9JAC7_TIMCA</name>
<feature type="transmembrane region" description="Helical" evidence="1">
    <location>
        <begin position="94"/>
        <end position="118"/>
    </location>
</feature>